<evidence type="ECO:0000259" key="3">
    <source>
        <dbReference type="Pfam" id="PF12923"/>
    </source>
</evidence>
<feature type="domain" description="Ribosomal RNA-processing protein 7 C-terminal" evidence="3">
    <location>
        <begin position="205"/>
        <end position="322"/>
    </location>
</feature>
<dbReference type="PANTHER" id="PTHR13191">
    <property type="entry name" value="RIBOSOMAL RNA PROCESSING PROTEIN 7-RELATED"/>
    <property type="match status" value="1"/>
</dbReference>
<dbReference type="GO" id="GO:0000028">
    <property type="term" value="P:ribosomal small subunit assembly"/>
    <property type="evidence" value="ECO:0007669"/>
    <property type="project" value="TreeGrafter"/>
</dbReference>
<keyword evidence="6" id="KW-1185">Reference proteome</keyword>
<protein>
    <recommendedName>
        <fullName evidence="7">Ribosomal RNA-processing protein 7</fullName>
    </recommendedName>
</protein>
<dbReference type="GO" id="GO:0032545">
    <property type="term" value="C:CURI complex"/>
    <property type="evidence" value="ECO:0007669"/>
    <property type="project" value="TreeGrafter"/>
</dbReference>
<dbReference type="GO" id="GO:0006364">
    <property type="term" value="P:rRNA processing"/>
    <property type="evidence" value="ECO:0007669"/>
    <property type="project" value="TreeGrafter"/>
</dbReference>
<dbReference type="InterPro" id="IPR040447">
    <property type="entry name" value="RRM_Rrp7"/>
</dbReference>
<dbReference type="InterPro" id="IPR024326">
    <property type="entry name" value="RRP7_C"/>
</dbReference>
<dbReference type="EMBL" id="JAFJYH010000067">
    <property type="protein sequence ID" value="KAG4421356.1"/>
    <property type="molecule type" value="Genomic_DNA"/>
</dbReference>
<organism evidence="5 6">
    <name type="scientific">Cadophora malorum</name>
    <dbReference type="NCBI Taxonomy" id="108018"/>
    <lineage>
        <taxon>Eukaryota</taxon>
        <taxon>Fungi</taxon>
        <taxon>Dikarya</taxon>
        <taxon>Ascomycota</taxon>
        <taxon>Pezizomycotina</taxon>
        <taxon>Leotiomycetes</taxon>
        <taxon>Helotiales</taxon>
        <taxon>Ploettnerulaceae</taxon>
        <taxon>Cadophora</taxon>
    </lineage>
</organism>
<feature type="compositionally biased region" description="Basic and acidic residues" evidence="2">
    <location>
        <begin position="261"/>
        <end position="287"/>
    </location>
</feature>
<accession>A0A8H7TLZ6</accession>
<proteinExistence type="inferred from homology"/>
<evidence type="ECO:0000313" key="6">
    <source>
        <dbReference type="Proteomes" id="UP000664132"/>
    </source>
</evidence>
<reference evidence="5" key="1">
    <citation type="submission" date="2021-02" db="EMBL/GenBank/DDBJ databases">
        <title>Genome sequence Cadophora malorum strain M34.</title>
        <authorList>
            <person name="Stefanovic E."/>
            <person name="Vu D."/>
            <person name="Scully C."/>
            <person name="Dijksterhuis J."/>
            <person name="Roader J."/>
            <person name="Houbraken J."/>
        </authorList>
    </citation>
    <scope>NUCLEOTIDE SEQUENCE</scope>
    <source>
        <strain evidence="5">M34</strain>
    </source>
</reference>
<dbReference type="PANTHER" id="PTHR13191:SF0">
    <property type="entry name" value="RIBOSOMAL RNA-PROCESSING PROTEIN 7 HOMOLOG A-RELATED"/>
    <property type="match status" value="1"/>
</dbReference>
<dbReference type="Gene3D" id="6.10.250.1770">
    <property type="match status" value="1"/>
</dbReference>
<dbReference type="Pfam" id="PF12923">
    <property type="entry name" value="RRP7"/>
    <property type="match status" value="1"/>
</dbReference>
<comment type="similarity">
    <text evidence="1">Belongs to the RRP7 family.</text>
</comment>
<evidence type="ECO:0000313" key="5">
    <source>
        <dbReference type="EMBL" id="KAG4421356.1"/>
    </source>
</evidence>
<evidence type="ECO:0008006" key="7">
    <source>
        <dbReference type="Google" id="ProtNLM"/>
    </source>
</evidence>
<evidence type="ECO:0000256" key="2">
    <source>
        <dbReference type="SAM" id="MobiDB-lite"/>
    </source>
</evidence>
<feature type="domain" description="Rrp7 RRM-like N-terminal" evidence="4">
    <location>
        <begin position="6"/>
        <end position="168"/>
    </location>
</feature>
<evidence type="ECO:0000259" key="4">
    <source>
        <dbReference type="Pfam" id="PF17799"/>
    </source>
</evidence>
<dbReference type="InterPro" id="IPR040446">
    <property type="entry name" value="RRP7"/>
</dbReference>
<dbReference type="Pfam" id="PF17799">
    <property type="entry name" value="RRM_Rrp7"/>
    <property type="match status" value="1"/>
</dbReference>
<dbReference type="AlphaFoldDB" id="A0A8H7TLZ6"/>
<dbReference type="Proteomes" id="UP000664132">
    <property type="component" value="Unassembled WGS sequence"/>
</dbReference>
<name>A0A8H7TLZ6_9HELO</name>
<dbReference type="OrthoDB" id="5390at2759"/>
<dbReference type="CDD" id="cd12950">
    <property type="entry name" value="RRP7_Rrp7p"/>
    <property type="match status" value="1"/>
</dbReference>
<evidence type="ECO:0000256" key="1">
    <source>
        <dbReference type="ARBA" id="ARBA00006110"/>
    </source>
</evidence>
<sequence>MSQIGEYTILPITIPSTPAYPKPTTHTIYLRPHAPKIPTENDSRSLFLVNVPIDSTSAHLRAAFTSLIGAGRFESVFFEHEKNRTSSPITTLAIAGTAPNKKRKRGDDTPSSEGLDLPLPQIWNRELRKSGSTAVVVLVDERSVEGALKAARRLGKKSKEGERYVWGEDVAVSSSGKARGGEKGEREREAVPSLGSARYAAHQRLRFPSKLTLQQNVDAFMTTFNALEAERALEAKRTRNVPDEDGFVTVVRGGSRSGPARMEDAERKRVELEKKEEEKRGQLRKGDFYRFQGRERRKGELGELVKAFEGDRRRVEELKARKGGRGGFRPEK</sequence>
<feature type="region of interest" description="Disordered" evidence="2">
    <location>
        <begin position="252"/>
        <end position="287"/>
    </location>
</feature>
<feature type="region of interest" description="Disordered" evidence="2">
    <location>
        <begin position="96"/>
        <end position="117"/>
    </location>
</feature>
<dbReference type="GO" id="GO:0034456">
    <property type="term" value="C:UTP-C complex"/>
    <property type="evidence" value="ECO:0007669"/>
    <property type="project" value="TreeGrafter"/>
</dbReference>
<gene>
    <name evidence="5" type="ORF">IFR04_005539</name>
</gene>
<comment type="caution">
    <text evidence="5">The sequence shown here is derived from an EMBL/GenBank/DDBJ whole genome shotgun (WGS) entry which is preliminary data.</text>
</comment>
<dbReference type="CDD" id="cd12293">
    <property type="entry name" value="dRRM_Rrp7p"/>
    <property type="match status" value="1"/>
</dbReference>